<keyword evidence="11" id="KW-0539">Nucleus</keyword>
<sequence length="309" mass="33900">MDAHRGAPPAGQQIVHVRGDSQTELEALFTAVMNPNAVKQPSSLPMRMRKLPDSFFRQPEPRGHSRQASSDGGVCGSLTPHHVRAHSSPASLPVNSLSTQGTDVAATPIIPDDMPLPHGWEMAKTPTGQRYFLKTWARFYFFSLNTPCSPSTICLLTVYFHCCSGPVPEGWEQAVTADGEMYYIDHINKTTTWVDPRLGSTLSNLNQMPGGMDHDRMVIFRVMSTDSGLSVSSLPRTTDHMLSSVDHMDTGDSEPPSMALQDSMPVLPMSEGEELMPCIPEGLSSDLLMDMETVLSGSHMDRDSLLTWL</sequence>
<dbReference type="GeneTree" id="ENSGT00510000046760"/>
<keyword evidence="16" id="KW-1185">Reference proteome</keyword>
<comment type="similarity">
    <text evidence="12">Belongs to the YAP1 family.</text>
</comment>
<keyword evidence="7" id="KW-0965">Cell junction</keyword>
<evidence type="ECO:0000256" key="3">
    <source>
        <dbReference type="ARBA" id="ARBA00004496"/>
    </source>
</evidence>
<evidence type="ECO:0000313" key="16">
    <source>
        <dbReference type="Proteomes" id="UP000261340"/>
    </source>
</evidence>
<evidence type="ECO:0000256" key="11">
    <source>
        <dbReference type="ARBA" id="ARBA00023242"/>
    </source>
</evidence>
<dbReference type="InterPro" id="IPR051583">
    <property type="entry name" value="YAP1"/>
</dbReference>
<keyword evidence="9" id="KW-0010">Activator</keyword>
<dbReference type="AlphaFoldDB" id="A0A3Q0R1D5"/>
<keyword evidence="10" id="KW-0804">Transcription</keyword>
<proteinExistence type="inferred from homology"/>
<comment type="subcellular location">
    <subcellularLocation>
        <location evidence="2">Cell junction</location>
        <location evidence="2">Tight junction</location>
    </subcellularLocation>
    <subcellularLocation>
        <location evidence="3">Cytoplasm</location>
    </subcellularLocation>
    <subcellularLocation>
        <location evidence="1">Nucleus</location>
    </subcellularLocation>
</comment>
<dbReference type="GO" id="GO:0003713">
    <property type="term" value="F:transcription coactivator activity"/>
    <property type="evidence" value="ECO:0007669"/>
    <property type="project" value="TreeGrafter"/>
</dbReference>
<evidence type="ECO:0000256" key="13">
    <source>
        <dbReference type="SAM" id="MobiDB-lite"/>
    </source>
</evidence>
<dbReference type="FunFam" id="2.20.70.10:FF:000019">
    <property type="entry name" value="Putative transcriptional coactivator YAP1"/>
    <property type="match status" value="1"/>
</dbReference>
<keyword evidence="4" id="KW-0796">Tight junction</keyword>
<dbReference type="Gene3D" id="2.20.70.10">
    <property type="match status" value="2"/>
</dbReference>
<protein>
    <submittedName>
        <fullName evidence="15">Yes1 associated transcriptional regulator</fullName>
    </submittedName>
</protein>
<dbReference type="InterPro" id="IPR001202">
    <property type="entry name" value="WW_dom"/>
</dbReference>
<dbReference type="PANTHER" id="PTHR17616">
    <property type="entry name" value="YES-ASSOCIATED PROTEIN YAP1 FAMILY MEMBER"/>
    <property type="match status" value="1"/>
</dbReference>
<evidence type="ECO:0000313" key="15">
    <source>
        <dbReference type="Ensembl" id="ENSACIP00000003903.1"/>
    </source>
</evidence>
<evidence type="ECO:0000256" key="9">
    <source>
        <dbReference type="ARBA" id="ARBA00023159"/>
    </source>
</evidence>
<evidence type="ECO:0000256" key="5">
    <source>
        <dbReference type="ARBA" id="ARBA00022490"/>
    </source>
</evidence>
<evidence type="ECO:0000259" key="14">
    <source>
        <dbReference type="PROSITE" id="PS50020"/>
    </source>
</evidence>
<dbReference type="Pfam" id="PF15238">
    <property type="entry name" value="TEADIR3"/>
    <property type="match status" value="1"/>
</dbReference>
<dbReference type="SUPFAM" id="SSF51045">
    <property type="entry name" value="WW domain"/>
    <property type="match status" value="2"/>
</dbReference>
<dbReference type="PROSITE" id="PS50020">
    <property type="entry name" value="WW_DOMAIN_2"/>
    <property type="match status" value="1"/>
</dbReference>
<keyword evidence="6" id="KW-0678">Repressor</keyword>
<dbReference type="GO" id="GO:0005634">
    <property type="term" value="C:nucleus"/>
    <property type="evidence" value="ECO:0007669"/>
    <property type="project" value="UniProtKB-SubCell"/>
</dbReference>
<dbReference type="CDD" id="cd00201">
    <property type="entry name" value="WW"/>
    <property type="match status" value="1"/>
</dbReference>
<evidence type="ECO:0000256" key="7">
    <source>
        <dbReference type="ARBA" id="ARBA00022949"/>
    </source>
</evidence>
<keyword evidence="8" id="KW-0805">Transcription regulation</keyword>
<name>A0A3Q0R1D5_AMPCI</name>
<accession>A0A3Q0R1D5</accession>
<evidence type="ECO:0000256" key="4">
    <source>
        <dbReference type="ARBA" id="ARBA00022427"/>
    </source>
</evidence>
<evidence type="ECO:0000256" key="6">
    <source>
        <dbReference type="ARBA" id="ARBA00022491"/>
    </source>
</evidence>
<feature type="domain" description="WW" evidence="14">
    <location>
        <begin position="165"/>
        <end position="198"/>
    </location>
</feature>
<dbReference type="InterPro" id="IPR053819">
    <property type="entry name" value="TEADIR3_omega_loop"/>
</dbReference>
<evidence type="ECO:0000256" key="1">
    <source>
        <dbReference type="ARBA" id="ARBA00004123"/>
    </source>
</evidence>
<evidence type="ECO:0000256" key="12">
    <source>
        <dbReference type="ARBA" id="ARBA00038057"/>
    </source>
</evidence>
<evidence type="ECO:0000256" key="8">
    <source>
        <dbReference type="ARBA" id="ARBA00023015"/>
    </source>
</evidence>
<dbReference type="SMART" id="SM00456">
    <property type="entry name" value="WW"/>
    <property type="match status" value="2"/>
</dbReference>
<dbReference type="GO" id="GO:0035329">
    <property type="term" value="P:hippo signaling"/>
    <property type="evidence" value="ECO:0007669"/>
    <property type="project" value="TreeGrafter"/>
</dbReference>
<dbReference type="PANTHER" id="PTHR17616:SF9">
    <property type="entry name" value="TRANSCRIPTIONAL COACTIVATOR YAP1"/>
    <property type="match status" value="1"/>
</dbReference>
<organism evidence="15 16">
    <name type="scientific">Amphilophus citrinellus</name>
    <name type="common">Midas cichlid</name>
    <name type="synonym">Cichlasoma citrinellum</name>
    <dbReference type="NCBI Taxonomy" id="61819"/>
    <lineage>
        <taxon>Eukaryota</taxon>
        <taxon>Metazoa</taxon>
        <taxon>Chordata</taxon>
        <taxon>Craniata</taxon>
        <taxon>Vertebrata</taxon>
        <taxon>Euteleostomi</taxon>
        <taxon>Actinopterygii</taxon>
        <taxon>Neopterygii</taxon>
        <taxon>Teleostei</taxon>
        <taxon>Neoteleostei</taxon>
        <taxon>Acanthomorphata</taxon>
        <taxon>Ovalentaria</taxon>
        <taxon>Cichlomorphae</taxon>
        <taxon>Cichliformes</taxon>
        <taxon>Cichlidae</taxon>
        <taxon>New World cichlids</taxon>
        <taxon>Cichlasomatinae</taxon>
        <taxon>Heroini</taxon>
        <taxon>Amphilophus</taxon>
    </lineage>
</organism>
<dbReference type="PROSITE" id="PS01159">
    <property type="entry name" value="WW_DOMAIN_1"/>
    <property type="match status" value="1"/>
</dbReference>
<dbReference type="Pfam" id="PF00397">
    <property type="entry name" value="WW"/>
    <property type="match status" value="1"/>
</dbReference>
<dbReference type="InterPro" id="IPR036020">
    <property type="entry name" value="WW_dom_sf"/>
</dbReference>
<dbReference type="GO" id="GO:0005737">
    <property type="term" value="C:cytoplasm"/>
    <property type="evidence" value="ECO:0007669"/>
    <property type="project" value="UniProtKB-SubCell"/>
</dbReference>
<dbReference type="Gene3D" id="6.20.430.10">
    <property type="match status" value="1"/>
</dbReference>
<keyword evidence="5" id="KW-0963">Cytoplasm</keyword>
<dbReference type="GO" id="GO:0005923">
    <property type="term" value="C:bicellular tight junction"/>
    <property type="evidence" value="ECO:0007669"/>
    <property type="project" value="UniProtKB-SubCell"/>
</dbReference>
<reference evidence="15" key="1">
    <citation type="submission" date="2025-08" db="UniProtKB">
        <authorList>
            <consortium name="Ensembl"/>
        </authorList>
    </citation>
    <scope>IDENTIFICATION</scope>
</reference>
<reference evidence="15" key="2">
    <citation type="submission" date="2025-09" db="UniProtKB">
        <authorList>
            <consortium name="Ensembl"/>
        </authorList>
    </citation>
    <scope>IDENTIFICATION</scope>
</reference>
<dbReference type="GO" id="GO:0045944">
    <property type="term" value="P:positive regulation of transcription by RNA polymerase II"/>
    <property type="evidence" value="ECO:0007669"/>
    <property type="project" value="TreeGrafter"/>
</dbReference>
<feature type="region of interest" description="Disordered" evidence="13">
    <location>
        <begin position="54"/>
        <end position="76"/>
    </location>
</feature>
<evidence type="ECO:0000256" key="2">
    <source>
        <dbReference type="ARBA" id="ARBA00004435"/>
    </source>
</evidence>
<dbReference type="Proteomes" id="UP000261340">
    <property type="component" value="Unplaced"/>
</dbReference>
<dbReference type="Ensembl" id="ENSACIT00000004030.1">
    <property type="protein sequence ID" value="ENSACIP00000003903.1"/>
    <property type="gene ID" value="ENSACIG00000003073.1"/>
</dbReference>
<evidence type="ECO:0000256" key="10">
    <source>
        <dbReference type="ARBA" id="ARBA00023163"/>
    </source>
</evidence>